<comment type="caution">
    <text evidence="7">The sequence shown here is derived from an EMBL/GenBank/DDBJ whole genome shotgun (WGS) entry which is preliminary data.</text>
</comment>
<evidence type="ECO:0000256" key="5">
    <source>
        <dbReference type="SAM" id="Phobius"/>
    </source>
</evidence>
<evidence type="ECO:0000259" key="6">
    <source>
        <dbReference type="Pfam" id="PF13515"/>
    </source>
</evidence>
<keyword evidence="4 5" id="KW-0472">Membrane</keyword>
<evidence type="ECO:0000256" key="3">
    <source>
        <dbReference type="ARBA" id="ARBA00022989"/>
    </source>
</evidence>
<dbReference type="Pfam" id="PF13515">
    <property type="entry name" value="FUSC_2"/>
    <property type="match status" value="1"/>
</dbReference>
<dbReference type="EMBL" id="JAROAV010000008">
    <property type="protein sequence ID" value="MDF8263148.1"/>
    <property type="molecule type" value="Genomic_DNA"/>
</dbReference>
<name>A0ABT6C2I4_9MICO</name>
<evidence type="ECO:0000256" key="1">
    <source>
        <dbReference type="ARBA" id="ARBA00004141"/>
    </source>
</evidence>
<comment type="subcellular location">
    <subcellularLocation>
        <location evidence="1">Membrane</location>
        <topology evidence="1">Multi-pass membrane protein</topology>
    </subcellularLocation>
</comment>
<reference evidence="7 8" key="1">
    <citation type="submission" date="2023-03" db="EMBL/GenBank/DDBJ databases">
        <title>YIM 133296 draft genome.</title>
        <authorList>
            <person name="Xiong L."/>
        </authorList>
    </citation>
    <scope>NUCLEOTIDE SEQUENCE [LARGE SCALE GENOMIC DNA]</scope>
    <source>
        <strain evidence="7 8">YIM 133296</strain>
    </source>
</reference>
<feature type="domain" description="Integral membrane bound transporter" evidence="6">
    <location>
        <begin position="43"/>
        <end position="163"/>
    </location>
</feature>
<evidence type="ECO:0000256" key="4">
    <source>
        <dbReference type="ARBA" id="ARBA00023136"/>
    </source>
</evidence>
<dbReference type="Proteomes" id="UP001528912">
    <property type="component" value="Unassembled WGS sequence"/>
</dbReference>
<accession>A0ABT6C2I4</accession>
<organism evidence="7 8">
    <name type="scientific">Luteipulveratus flavus</name>
    <dbReference type="NCBI Taxonomy" id="3031728"/>
    <lineage>
        <taxon>Bacteria</taxon>
        <taxon>Bacillati</taxon>
        <taxon>Actinomycetota</taxon>
        <taxon>Actinomycetes</taxon>
        <taxon>Micrococcales</taxon>
        <taxon>Dermacoccaceae</taxon>
        <taxon>Luteipulveratus</taxon>
    </lineage>
</organism>
<feature type="transmembrane region" description="Helical" evidence="5">
    <location>
        <begin position="125"/>
        <end position="143"/>
    </location>
</feature>
<evidence type="ECO:0000313" key="7">
    <source>
        <dbReference type="EMBL" id="MDF8263148.1"/>
    </source>
</evidence>
<dbReference type="RefSeq" id="WP_277190929.1">
    <property type="nucleotide sequence ID" value="NZ_JAROAV010000008.1"/>
</dbReference>
<protein>
    <submittedName>
        <fullName evidence="7">FUSC family protein</fullName>
    </submittedName>
</protein>
<evidence type="ECO:0000256" key="2">
    <source>
        <dbReference type="ARBA" id="ARBA00022692"/>
    </source>
</evidence>
<proteinExistence type="predicted"/>
<sequence>MTGEQDRGRSGFSRVRRAFSEAGERLAVWWWPLLQQTAAATIAWVLAEHVVDHHQPFFAPIAAVVALNASFGERGTNALRLLEGVLVGIAVGELTIAVLGAGYGSLALALFIAMSVARAVGGTNLTLAQAAAGAILTVAVPNVEGGIDRVVDALIGAAVALVFTQILFSPEPVRLLRRAEAAALTAMADGMRLTARSLADNDDDLASEALDALRTVRDRLSELAQVRRASTRVARHSLVWRRRTAPVVQEKENAEQLDLLGDSTVMLTRGAVATSMAGRAVLAPYIGELADTLGDLSQRPGERSTRQEAVDRLVRLTERLTPQTVHEIPREEQPALDTALVLTRVVVSDVLTFAGVDPQQASRLTLKGLDWFGADRPPRRALSTLGRLLRKPQGD</sequence>
<keyword evidence="2 5" id="KW-0812">Transmembrane</keyword>
<gene>
    <name evidence="7" type="ORF">P4R38_02660</name>
</gene>
<keyword evidence="3 5" id="KW-1133">Transmembrane helix</keyword>
<feature type="transmembrane region" description="Helical" evidence="5">
    <location>
        <begin position="150"/>
        <end position="168"/>
    </location>
</feature>
<dbReference type="InterPro" id="IPR049453">
    <property type="entry name" value="Memb_transporter_dom"/>
</dbReference>
<feature type="transmembrane region" description="Helical" evidence="5">
    <location>
        <begin position="84"/>
        <end position="113"/>
    </location>
</feature>
<keyword evidence="8" id="KW-1185">Reference proteome</keyword>
<evidence type="ECO:0000313" key="8">
    <source>
        <dbReference type="Proteomes" id="UP001528912"/>
    </source>
</evidence>